<name>A0ABT6YBK4_9BACT</name>
<reference evidence="3 4" key="1">
    <citation type="submission" date="2023-05" db="EMBL/GenBank/DDBJ databases">
        <title>Novel species of genus Flectobacillus isolated from stream in China.</title>
        <authorList>
            <person name="Lu H."/>
        </authorList>
    </citation>
    <scope>NUCLEOTIDE SEQUENCE [LARGE SCALE GENOMIC DNA]</scope>
    <source>
        <strain evidence="3 4">KCTC 42575</strain>
    </source>
</reference>
<feature type="domain" description="Aldehyde oxidase/xanthine dehydrogenase a/b hammerhead" evidence="2">
    <location>
        <begin position="216"/>
        <end position="294"/>
    </location>
</feature>
<comment type="caution">
    <text evidence="3">The sequence shown here is derived from an EMBL/GenBank/DDBJ whole genome shotgun (WGS) entry which is preliminary data.</text>
</comment>
<dbReference type="InterPro" id="IPR012368">
    <property type="entry name" value="OxRdtase_Mopterin-bd_su_IorB"/>
</dbReference>
<organism evidence="3 4">
    <name type="scientific">Flectobacillus roseus</name>
    <dbReference type="NCBI Taxonomy" id="502259"/>
    <lineage>
        <taxon>Bacteria</taxon>
        <taxon>Pseudomonadati</taxon>
        <taxon>Bacteroidota</taxon>
        <taxon>Cytophagia</taxon>
        <taxon>Cytophagales</taxon>
        <taxon>Flectobacillaceae</taxon>
        <taxon>Flectobacillus</taxon>
    </lineage>
</organism>
<feature type="transmembrane region" description="Helical" evidence="1">
    <location>
        <begin position="17"/>
        <end position="35"/>
    </location>
</feature>
<dbReference type="InterPro" id="IPR046867">
    <property type="entry name" value="AldOxase/xan_DH_MoCoBD2"/>
</dbReference>
<gene>
    <name evidence="3" type="ORF">QM524_17020</name>
</gene>
<dbReference type="Gene3D" id="3.30.365.10">
    <property type="entry name" value="Aldehyde oxidase/xanthine dehydrogenase, molybdopterin binding domain"/>
    <property type="match status" value="4"/>
</dbReference>
<dbReference type="InterPro" id="IPR052516">
    <property type="entry name" value="N-heterocyclic_Hydroxylase"/>
</dbReference>
<dbReference type="Pfam" id="PF02738">
    <property type="entry name" value="MoCoBD_1"/>
    <property type="match status" value="1"/>
</dbReference>
<keyword evidence="1" id="KW-1133">Transmembrane helix</keyword>
<dbReference type="Proteomes" id="UP001236507">
    <property type="component" value="Unassembled WGS sequence"/>
</dbReference>
<dbReference type="Gene3D" id="3.90.1170.50">
    <property type="entry name" value="Aldehyde oxidase/xanthine dehydrogenase, a/b hammerhead"/>
    <property type="match status" value="1"/>
</dbReference>
<dbReference type="SUPFAM" id="SSF56003">
    <property type="entry name" value="Molybdenum cofactor-binding domain"/>
    <property type="match status" value="2"/>
</dbReference>
<proteinExistence type="predicted"/>
<dbReference type="SMART" id="SM01008">
    <property type="entry name" value="Ald_Xan_dh_C"/>
    <property type="match status" value="1"/>
</dbReference>
<sequence>MENTDKKNKKGFSRRKFLAISGSSLVGVLALLYFGRQTIRRKISDITSEMEIGADVSDLDPKLWFELNADNSITLKSPKVEMGQGIFTGFAMLAAEELDIQLDKIKVVHANSKNGVLSNTGVSNSTSSFYVIIREVAATLRETLKLQASKLWNVPVSSISTKDGMLISADKKISYADLAKQISKWEIAEKPTLRSSNNFKYVGKEAKRIDLPDKILGKPIYGIDVTLPDMVYGAVLYSPYFNGKLKSADTSNAKNTKGVLKIVEENTWIGVVATTRFAVETAVERIKADWDFATNINTKDIEKLITVGNGNGVNIQNDGDTNKVSNQAIIGEFRTPIGFHACLEPSIVVADYQDNKVTLYTSFQNPAYIQTVVSEALDIEKENIDIIPAYLGGGFGRKSFKSNVVEAVKLSKAVGKPVHLLYTRQQEFQNGYVRPNTHHVLKGKLGKDGKILAFEHDIATGPMAFKALPAIAEPILGADFVVAGHGSRCAYQIPNIKTTVWHNNLPFETSMWRGVGMFANTFAIESFMDELAYKANGNPLKFRIDHCDDTVQLARRKKILEIIAEKSGWNLSKPTDIGRGLAICDDRKTISAAVVEVKIIDGLIKVTKVIQAIDPGKIINPDGIRQQVEGATMMAISASLYEQGTIENGQFEQPNFHNYQVVRLSDAPEIEVILHEGADMPSGVGEPPIAPIAPAIANAVFNLTGKRLRSLPLQLAFQESKS</sequence>
<dbReference type="InterPro" id="IPR008274">
    <property type="entry name" value="AldOxase/xan_DH_MoCoBD1"/>
</dbReference>
<dbReference type="InterPro" id="IPR037165">
    <property type="entry name" value="AldOxase/xan_DH_Mopterin-bd_sf"/>
</dbReference>
<protein>
    <submittedName>
        <fullName evidence="3">Molybdopterin-dependent oxidoreductase</fullName>
    </submittedName>
</protein>
<evidence type="ECO:0000259" key="2">
    <source>
        <dbReference type="SMART" id="SM01008"/>
    </source>
</evidence>
<keyword evidence="1" id="KW-0472">Membrane</keyword>
<dbReference type="RefSeq" id="WP_283345490.1">
    <property type="nucleotide sequence ID" value="NZ_JASHIF010000014.1"/>
</dbReference>
<dbReference type="EMBL" id="JASHIF010000014">
    <property type="protein sequence ID" value="MDI9860920.1"/>
    <property type="molecule type" value="Genomic_DNA"/>
</dbReference>
<evidence type="ECO:0000313" key="4">
    <source>
        <dbReference type="Proteomes" id="UP001236507"/>
    </source>
</evidence>
<accession>A0ABT6YBK4</accession>
<dbReference type="PANTHER" id="PTHR47495:SF2">
    <property type="entry name" value="ALDEHYDE DEHYDROGENASE"/>
    <property type="match status" value="1"/>
</dbReference>
<evidence type="ECO:0000313" key="3">
    <source>
        <dbReference type="EMBL" id="MDI9860920.1"/>
    </source>
</evidence>
<keyword evidence="4" id="KW-1185">Reference proteome</keyword>
<dbReference type="PANTHER" id="PTHR47495">
    <property type="entry name" value="ALDEHYDE DEHYDROGENASE"/>
    <property type="match status" value="1"/>
</dbReference>
<evidence type="ECO:0000256" key="1">
    <source>
        <dbReference type="SAM" id="Phobius"/>
    </source>
</evidence>
<dbReference type="Pfam" id="PF20256">
    <property type="entry name" value="MoCoBD_2"/>
    <property type="match status" value="2"/>
</dbReference>
<dbReference type="PIRSF" id="PIRSF036389">
    <property type="entry name" value="IOR_B"/>
    <property type="match status" value="1"/>
</dbReference>
<keyword evidence="1" id="KW-0812">Transmembrane</keyword>
<dbReference type="InterPro" id="IPR000674">
    <property type="entry name" value="Ald_Oxase/Xan_DH_a/b"/>
</dbReference>